<comment type="subcellular location">
    <subcellularLocation>
        <location evidence="1">Cell membrane</location>
        <topology evidence="1">Multi-pass membrane protein</topology>
    </subcellularLocation>
</comment>
<dbReference type="EMBL" id="QEWV01000004">
    <property type="protein sequence ID" value="PWD92558.1"/>
    <property type="molecule type" value="Genomic_DNA"/>
</dbReference>
<protein>
    <submittedName>
        <fullName evidence="9">ABC transporter permease</fullName>
    </submittedName>
</protein>
<evidence type="ECO:0000256" key="4">
    <source>
        <dbReference type="ARBA" id="ARBA00022989"/>
    </source>
</evidence>
<keyword evidence="3 7" id="KW-0812">Transmembrane</keyword>
<feature type="domain" description="ABC-2 type transporter transmembrane" evidence="8">
    <location>
        <begin position="31"/>
        <end position="387"/>
    </location>
</feature>
<dbReference type="EMBL" id="QEWW01000003">
    <property type="protein sequence ID" value="PWD86292.1"/>
    <property type="molecule type" value="Genomic_DNA"/>
</dbReference>
<evidence type="ECO:0000313" key="11">
    <source>
        <dbReference type="Proteomes" id="UP000245059"/>
    </source>
</evidence>
<dbReference type="AlphaFoldDB" id="A0A2U2AR66"/>
<evidence type="ECO:0000313" key="10">
    <source>
        <dbReference type="EMBL" id="PWD92558.1"/>
    </source>
</evidence>
<dbReference type="GO" id="GO:0005886">
    <property type="term" value="C:plasma membrane"/>
    <property type="evidence" value="ECO:0007669"/>
    <property type="project" value="UniProtKB-SubCell"/>
</dbReference>
<feature type="transmembrane region" description="Helical" evidence="7">
    <location>
        <begin position="24"/>
        <end position="45"/>
    </location>
</feature>
<gene>
    <name evidence="9" type="ORF">DC077_06015</name>
    <name evidence="10" type="ORF">DC078_05910</name>
</gene>
<keyword evidence="12" id="KW-1185">Reference proteome</keyword>
<evidence type="ECO:0000256" key="5">
    <source>
        <dbReference type="ARBA" id="ARBA00023136"/>
    </source>
</evidence>
<accession>A0A2U2AR66</accession>
<proteinExistence type="predicted"/>
<sequence length="432" mass="48424">MSIKRGQNVFKTILQIFLKEFNRIFTVEAIVSILVSGALLYFFYYPIPYDNEEVRNAPAVVVDLDNSTLSRDILRKLNATDRIEIVSHVHTMDEAEHMMRNREVYGIFYIAPGFEQNILSGRSGGFSFYGDASYVIIYSRMMTAVQSVVKTMSRSIGAAKQVQMGVDPAIAFGNSTPITPVVVPLYNPQNGYATYVIPPVYVLIVFQCLFLALVISLILGRNSDFDKGLIAPQKASPFVVAFMTLAGKWLAYFMVSIVIFICYMGITPIFYELPFHGSLPRLMLFGLLFLSATIFMSTFIGLFFRKFDSVFLIILPSSMLIFFLSGMSWPTEMIPWGLRIFTYLMPVFPAITSMITINQMGGGFSNIIPELILLVIQLGVYGLLALFMMTRYYRRLQKGLIVEQSVTSPVTASPVAASQEEGGEIGDGYSRF</sequence>
<dbReference type="PANTHER" id="PTHR30294">
    <property type="entry name" value="MEMBRANE COMPONENT OF ABC TRANSPORTER YHHJ-RELATED"/>
    <property type="match status" value="1"/>
</dbReference>
<dbReference type="PANTHER" id="PTHR30294:SF46">
    <property type="entry name" value="ABC TRANSPORTER PERMEASE"/>
    <property type="match status" value="1"/>
</dbReference>
<dbReference type="InterPro" id="IPR013525">
    <property type="entry name" value="ABC2_TM"/>
</dbReference>
<feature type="transmembrane region" description="Helical" evidence="7">
    <location>
        <begin position="249"/>
        <end position="270"/>
    </location>
</feature>
<evidence type="ECO:0000256" key="1">
    <source>
        <dbReference type="ARBA" id="ARBA00004651"/>
    </source>
</evidence>
<feature type="transmembrane region" description="Helical" evidence="7">
    <location>
        <begin position="367"/>
        <end position="388"/>
    </location>
</feature>
<feature type="transmembrane region" description="Helical" evidence="7">
    <location>
        <begin position="341"/>
        <end position="361"/>
    </location>
</feature>
<dbReference type="Proteomes" id="UP000245217">
    <property type="component" value="Unassembled WGS sequence"/>
</dbReference>
<keyword evidence="2" id="KW-1003">Cell membrane</keyword>
<keyword evidence="4 7" id="KW-1133">Transmembrane helix</keyword>
<comment type="caution">
    <text evidence="9">The sequence shown here is derived from an EMBL/GenBank/DDBJ whole genome shotgun (WGS) entry which is preliminary data.</text>
</comment>
<reference evidence="9" key="1">
    <citation type="journal article" date="2018" name="Genome Announc.">
        <title>Ignatzschineria cameli sp. nov., isolated from necrotic foot tissue of dromedaries (Camelus dromedarius) and associated maggots (Wohlfahrtia species) in Dubai.</title>
        <authorList>
            <person name="Tsang C.C."/>
            <person name="Tang J.Y."/>
            <person name="Fong J.Y."/>
            <person name="Kinne J."/>
            <person name="Lee H.H."/>
            <person name="Joseph M."/>
            <person name="Jose S."/>
            <person name="Schuster R.K."/>
            <person name="Tang Y."/>
            <person name="Sivakumar S."/>
            <person name="Chen J.H."/>
            <person name="Teng J.L."/>
            <person name="Lau S.K."/>
            <person name="Wernery U."/>
            <person name="Woo P.C."/>
        </authorList>
    </citation>
    <scope>NUCLEOTIDE SEQUENCE</scope>
    <source>
        <strain evidence="9">UAE-HKU57</strain>
        <strain evidence="10">UAE-HKU58</strain>
    </source>
</reference>
<dbReference type="Gene3D" id="3.40.1710.10">
    <property type="entry name" value="abc type-2 transporter like domain"/>
    <property type="match status" value="1"/>
</dbReference>
<evidence type="ECO:0000259" key="8">
    <source>
        <dbReference type="Pfam" id="PF12698"/>
    </source>
</evidence>
<feature type="transmembrane region" description="Helical" evidence="7">
    <location>
        <begin position="310"/>
        <end position="329"/>
    </location>
</feature>
<evidence type="ECO:0000313" key="12">
    <source>
        <dbReference type="Proteomes" id="UP000245217"/>
    </source>
</evidence>
<dbReference type="Pfam" id="PF12698">
    <property type="entry name" value="ABC2_membrane_3"/>
    <property type="match status" value="1"/>
</dbReference>
<dbReference type="Proteomes" id="UP000245059">
    <property type="component" value="Unassembled WGS sequence"/>
</dbReference>
<feature type="region of interest" description="Disordered" evidence="6">
    <location>
        <begin position="413"/>
        <end position="432"/>
    </location>
</feature>
<keyword evidence="5 7" id="KW-0472">Membrane</keyword>
<evidence type="ECO:0000256" key="7">
    <source>
        <dbReference type="SAM" id="Phobius"/>
    </source>
</evidence>
<organism evidence="9 11">
    <name type="scientific">Ignatzschineria cameli</name>
    <dbReference type="NCBI Taxonomy" id="2182793"/>
    <lineage>
        <taxon>Bacteria</taxon>
        <taxon>Pseudomonadati</taxon>
        <taxon>Pseudomonadota</taxon>
        <taxon>Gammaproteobacteria</taxon>
        <taxon>Cardiobacteriales</taxon>
        <taxon>Ignatzschineriaceae</taxon>
        <taxon>Ignatzschineria</taxon>
    </lineage>
</organism>
<dbReference type="InterPro" id="IPR051449">
    <property type="entry name" value="ABC-2_transporter_component"/>
</dbReference>
<name>A0A2U2AR66_9GAMM</name>
<dbReference type="GO" id="GO:0140359">
    <property type="term" value="F:ABC-type transporter activity"/>
    <property type="evidence" value="ECO:0007669"/>
    <property type="project" value="InterPro"/>
</dbReference>
<feature type="transmembrane region" description="Helical" evidence="7">
    <location>
        <begin position="200"/>
        <end position="219"/>
    </location>
</feature>
<evidence type="ECO:0000313" key="9">
    <source>
        <dbReference type="EMBL" id="PWD86292.1"/>
    </source>
</evidence>
<evidence type="ECO:0000256" key="3">
    <source>
        <dbReference type="ARBA" id="ARBA00022692"/>
    </source>
</evidence>
<feature type="transmembrane region" description="Helical" evidence="7">
    <location>
        <begin position="282"/>
        <end position="304"/>
    </location>
</feature>
<evidence type="ECO:0000256" key="2">
    <source>
        <dbReference type="ARBA" id="ARBA00022475"/>
    </source>
</evidence>
<evidence type="ECO:0000256" key="6">
    <source>
        <dbReference type="SAM" id="MobiDB-lite"/>
    </source>
</evidence>
<reference evidence="11 12" key="2">
    <citation type="submission" date="2018-05" db="EMBL/GenBank/DDBJ databases">
        <title>Ignatzschineria dubaiensis sp. nov., isolated from necrotic foot tissues of dromedaries (Camelus dromedarius) and associated maggots in Dubai, United Arab Emirates.</title>
        <authorList>
            <person name="Tsang C.C."/>
            <person name="Tang J.Y.M."/>
            <person name="Fong J.Y.H."/>
            <person name="Kinne J."/>
            <person name="Lee H.H."/>
            <person name="Joseph M."/>
            <person name="Jose S."/>
            <person name="Schuster R.K."/>
            <person name="Tang Y."/>
            <person name="Sivakumar S."/>
            <person name="Chen J.H.K."/>
            <person name="Teng J.L.L."/>
            <person name="Lau S.K.P."/>
            <person name="Wernery U."/>
            <person name="Woo P.C.Y."/>
        </authorList>
    </citation>
    <scope>NUCLEOTIDE SEQUENCE [LARGE SCALE GENOMIC DNA]</scope>
    <source>
        <strain evidence="11">UAE-HKU57</strain>
        <strain evidence="12">UAE-HKU58</strain>
    </source>
</reference>